<proteinExistence type="predicted"/>
<accession>A0A061GRD7</accession>
<protein>
    <recommendedName>
        <fullName evidence="2">Retrotransposon Copia-like N-terminal domain-containing protein</fullName>
    </recommendedName>
</protein>
<dbReference type="OMA" id="DSAMEIW"/>
<evidence type="ECO:0000256" key="1">
    <source>
        <dbReference type="SAM" id="MobiDB-lite"/>
    </source>
</evidence>
<gene>
    <name evidence="3" type="ORF">TCM_038760</name>
</gene>
<keyword evidence="4" id="KW-1185">Reference proteome</keyword>
<reference evidence="3 4" key="1">
    <citation type="journal article" date="2013" name="Genome Biol.">
        <title>The genome sequence of the most widely cultivated cacao type and its use to identify candidate genes regulating pod color.</title>
        <authorList>
            <person name="Motamayor J.C."/>
            <person name="Mockaitis K."/>
            <person name="Schmutz J."/>
            <person name="Haiminen N."/>
            <person name="Iii D.L."/>
            <person name="Cornejo O."/>
            <person name="Findley S.D."/>
            <person name="Zheng P."/>
            <person name="Utro F."/>
            <person name="Royaert S."/>
            <person name="Saski C."/>
            <person name="Jenkins J."/>
            <person name="Podicheti R."/>
            <person name="Zhao M."/>
            <person name="Scheffler B.E."/>
            <person name="Stack J.C."/>
            <person name="Feltus F.A."/>
            <person name="Mustiga G.M."/>
            <person name="Amores F."/>
            <person name="Phillips W."/>
            <person name="Marelli J.P."/>
            <person name="May G.D."/>
            <person name="Shapiro H."/>
            <person name="Ma J."/>
            <person name="Bustamante C.D."/>
            <person name="Schnell R.J."/>
            <person name="Main D."/>
            <person name="Gilbert D."/>
            <person name="Parida L."/>
            <person name="Kuhn D.N."/>
        </authorList>
    </citation>
    <scope>NUCLEOTIDE SEQUENCE [LARGE SCALE GENOMIC DNA]</scope>
    <source>
        <strain evidence="4">cv. Matina 1-6</strain>
    </source>
</reference>
<dbReference type="eggNOG" id="KOG0017">
    <property type="taxonomic scope" value="Eukaryota"/>
</dbReference>
<organism evidence="3 4">
    <name type="scientific">Theobroma cacao</name>
    <name type="common">Cacao</name>
    <name type="synonym">Cocoa</name>
    <dbReference type="NCBI Taxonomy" id="3641"/>
    <lineage>
        <taxon>Eukaryota</taxon>
        <taxon>Viridiplantae</taxon>
        <taxon>Streptophyta</taxon>
        <taxon>Embryophyta</taxon>
        <taxon>Tracheophyta</taxon>
        <taxon>Spermatophyta</taxon>
        <taxon>Magnoliopsida</taxon>
        <taxon>eudicotyledons</taxon>
        <taxon>Gunneridae</taxon>
        <taxon>Pentapetalae</taxon>
        <taxon>rosids</taxon>
        <taxon>malvids</taxon>
        <taxon>Malvales</taxon>
        <taxon>Malvaceae</taxon>
        <taxon>Byttnerioideae</taxon>
        <taxon>Theobroma</taxon>
    </lineage>
</organism>
<dbReference type="Proteomes" id="UP000026915">
    <property type="component" value="Chromosome 9"/>
</dbReference>
<evidence type="ECO:0000313" key="4">
    <source>
        <dbReference type="Proteomes" id="UP000026915"/>
    </source>
</evidence>
<evidence type="ECO:0000313" key="3">
    <source>
        <dbReference type="EMBL" id="EOY31697.1"/>
    </source>
</evidence>
<name>A0A061GRD7_THECC</name>
<feature type="domain" description="Retrotransposon Copia-like N-terminal" evidence="2">
    <location>
        <begin position="34"/>
        <end position="81"/>
    </location>
</feature>
<dbReference type="EMBL" id="CM001887">
    <property type="protein sequence ID" value="EOY31697.1"/>
    <property type="molecule type" value="Genomic_DNA"/>
</dbReference>
<dbReference type="PANTHER" id="PTHR37610:SF94">
    <property type="entry name" value="RETROTRANSPOSON COPIA-LIKE N-TERMINAL DOMAIN-CONTAINING PROTEIN"/>
    <property type="match status" value="1"/>
</dbReference>
<dbReference type="Pfam" id="PF14244">
    <property type="entry name" value="Retrotran_gag_3"/>
    <property type="match status" value="1"/>
</dbReference>
<evidence type="ECO:0000259" key="2">
    <source>
        <dbReference type="Pfam" id="PF14244"/>
    </source>
</evidence>
<dbReference type="AlphaFoldDB" id="A0A061GRD7"/>
<dbReference type="InParanoid" id="A0A061GRD7"/>
<dbReference type="HOGENOM" id="CLU_071438_1_0_1"/>
<feature type="compositionally biased region" description="Low complexity" evidence="1">
    <location>
        <begin position="1"/>
        <end position="19"/>
    </location>
</feature>
<dbReference type="Gramene" id="EOY31697">
    <property type="protein sequence ID" value="EOY31697"/>
    <property type="gene ID" value="TCM_038760"/>
</dbReference>
<feature type="region of interest" description="Disordered" evidence="1">
    <location>
        <begin position="1"/>
        <end position="23"/>
    </location>
</feature>
<dbReference type="PANTHER" id="PTHR37610">
    <property type="entry name" value="CCHC-TYPE DOMAIN-CONTAINING PROTEIN"/>
    <property type="match status" value="1"/>
</dbReference>
<sequence>MFESVNSNQSRSQRSQTSSKLLPVGDPQSSYYLHHTDHPSSVVINPKLTTNNYVAWSRSFLLALSIRNKLGFINGSIPKPQVTNDLYPSWIKCNNLIVAWLLDSINPPIASIVFYMDSAMEIWSALKQSYAQLDDTRVCNLQYTLGMLVRGLDGWIAILLNSRESAKN</sequence>
<dbReference type="InterPro" id="IPR029472">
    <property type="entry name" value="Copia-like_N"/>
</dbReference>